<dbReference type="AlphaFoldDB" id="A0A6L3ZFM2"/>
<accession>A0A6L3ZFM2</accession>
<feature type="domain" description="Cytochrome c" evidence="10">
    <location>
        <begin position="52"/>
        <end position="160"/>
    </location>
</feature>
<keyword evidence="6" id="KW-0560">Oxidoreductase</keyword>
<evidence type="ECO:0000313" key="11">
    <source>
        <dbReference type="EMBL" id="KAB2816456.1"/>
    </source>
</evidence>
<feature type="binding site" description="covalent" evidence="8">
    <location>
        <position position="77"/>
    </location>
    <ligand>
        <name>heme c</name>
        <dbReference type="ChEBI" id="CHEBI:61717"/>
        <label>1</label>
    </ligand>
</feature>
<gene>
    <name evidence="11" type="ORF">F8C82_12300</name>
</gene>
<feature type="binding site" description="axial binding residue" evidence="9">
    <location>
        <position position="224"/>
    </location>
    <ligand>
        <name>heme c</name>
        <dbReference type="ChEBI" id="CHEBI:61717"/>
        <label>2</label>
    </ligand>
    <ligandPart>
        <name>Fe</name>
        <dbReference type="ChEBI" id="CHEBI:18248"/>
    </ligandPart>
</feature>
<dbReference type="GO" id="GO:0020037">
    <property type="term" value="F:heme binding"/>
    <property type="evidence" value="ECO:0007669"/>
    <property type="project" value="InterPro"/>
</dbReference>
<dbReference type="GO" id="GO:0004130">
    <property type="term" value="F:cytochrome-c peroxidase activity"/>
    <property type="evidence" value="ECO:0007669"/>
    <property type="project" value="TreeGrafter"/>
</dbReference>
<evidence type="ECO:0000259" key="10">
    <source>
        <dbReference type="PROSITE" id="PS51007"/>
    </source>
</evidence>
<dbReference type="RefSeq" id="WP_151693883.1">
    <property type="nucleotide sequence ID" value="NZ_BMGX01000001.1"/>
</dbReference>
<name>A0A6L3ZFM2_9FLAO</name>
<dbReference type="InterPro" id="IPR004852">
    <property type="entry name" value="Di-haem_cyt_c_peroxidsae"/>
</dbReference>
<evidence type="ECO:0000256" key="5">
    <source>
        <dbReference type="ARBA" id="ARBA00022764"/>
    </source>
</evidence>
<evidence type="ECO:0000256" key="9">
    <source>
        <dbReference type="PIRSR" id="PIRSR000294-2"/>
    </source>
</evidence>
<dbReference type="GO" id="GO:0046872">
    <property type="term" value="F:metal ion binding"/>
    <property type="evidence" value="ECO:0007669"/>
    <property type="project" value="UniProtKB-KW"/>
</dbReference>
<comment type="subcellular location">
    <subcellularLocation>
        <location evidence="1">Periplasm</location>
    </subcellularLocation>
</comment>
<evidence type="ECO:0000256" key="8">
    <source>
        <dbReference type="PIRSR" id="PIRSR000294-1"/>
    </source>
</evidence>
<dbReference type="InterPro" id="IPR026259">
    <property type="entry name" value="MauG/Cytc_peroxidase"/>
</dbReference>
<feature type="binding site" description="covalent" evidence="8">
    <location>
        <position position="74"/>
    </location>
    <ligand>
        <name>heme c</name>
        <dbReference type="ChEBI" id="CHEBI:61717"/>
        <label>1</label>
    </ligand>
</feature>
<proteinExistence type="predicted"/>
<dbReference type="GO" id="GO:0042597">
    <property type="term" value="C:periplasmic space"/>
    <property type="evidence" value="ECO:0007669"/>
    <property type="project" value="UniProtKB-SubCell"/>
</dbReference>
<evidence type="ECO:0000256" key="4">
    <source>
        <dbReference type="ARBA" id="ARBA00022729"/>
    </source>
</evidence>
<dbReference type="SUPFAM" id="SSF46626">
    <property type="entry name" value="Cytochrome c"/>
    <property type="match status" value="2"/>
</dbReference>
<dbReference type="GO" id="GO:0009055">
    <property type="term" value="F:electron transfer activity"/>
    <property type="evidence" value="ECO:0007669"/>
    <property type="project" value="InterPro"/>
</dbReference>
<comment type="cofactor">
    <cofactor evidence="8">
        <name>heme</name>
        <dbReference type="ChEBI" id="CHEBI:30413"/>
    </cofactor>
    <text evidence="8">Binds 2 heme groups.</text>
</comment>
<protein>
    <submittedName>
        <fullName evidence="11">C-type cytochrome</fullName>
    </submittedName>
</protein>
<dbReference type="Pfam" id="PF00034">
    <property type="entry name" value="Cytochrom_C"/>
    <property type="match status" value="1"/>
</dbReference>
<keyword evidence="5" id="KW-0574">Periplasm</keyword>
<evidence type="ECO:0000313" key="12">
    <source>
        <dbReference type="Proteomes" id="UP000484164"/>
    </source>
</evidence>
<keyword evidence="4" id="KW-0732">Signal</keyword>
<dbReference type="PANTHER" id="PTHR30600">
    <property type="entry name" value="CYTOCHROME C PEROXIDASE-RELATED"/>
    <property type="match status" value="1"/>
</dbReference>
<reference evidence="11 12" key="1">
    <citation type="submission" date="2019-10" db="EMBL/GenBank/DDBJ databases">
        <title>Genome sequence of Phaeocystidibacter marisrubri JCM30614 (type strain).</title>
        <authorList>
            <person name="Bowman J.P."/>
        </authorList>
    </citation>
    <scope>NUCLEOTIDE SEQUENCE [LARGE SCALE GENOMIC DNA]</scope>
    <source>
        <strain evidence="11 12">JCM 30614</strain>
    </source>
</reference>
<dbReference type="InterPro" id="IPR036909">
    <property type="entry name" value="Cyt_c-like_dom_sf"/>
</dbReference>
<evidence type="ECO:0000256" key="1">
    <source>
        <dbReference type="ARBA" id="ARBA00004418"/>
    </source>
</evidence>
<dbReference type="PROSITE" id="PS51257">
    <property type="entry name" value="PROKAR_LIPOPROTEIN"/>
    <property type="match status" value="1"/>
</dbReference>
<keyword evidence="12" id="KW-1185">Reference proteome</keyword>
<sequence>MLVRSKILVAIAVFAVALSCSREKTESGETYLEVPRHFPSVPFPEDNAYSDIRFELGKKLFFDPMLSIDSTISCGSCHKAEFAMADAFAISPGVEGRLGHRNAPSLLNVAYQPYFMTEGGLPTLEMQVLAPVQEHTEMDFNIVLIAERMKTSNSYVEMSQEAYGREPDPFVITRALANYERTFISGSSRYDTYQFYGNSGALSPSEKRGLSLFRSEKTQCSVCHSGLFFTSYEFENNGLDSVYSDIGRMRLTGDSADEALFKIPSLRNVEYSAPYMHDGRFATLEEVVEHYNSGGANHPHKSERVRPLNLTQQERIDLVAFLKSLSDPSVQMDERYRVK</sequence>
<evidence type="ECO:0000256" key="6">
    <source>
        <dbReference type="ARBA" id="ARBA00023002"/>
    </source>
</evidence>
<dbReference type="EMBL" id="WBVQ01000002">
    <property type="protein sequence ID" value="KAB2816456.1"/>
    <property type="molecule type" value="Genomic_DNA"/>
</dbReference>
<feature type="domain" description="Cytochrome c" evidence="10">
    <location>
        <begin position="204"/>
        <end position="326"/>
    </location>
</feature>
<dbReference type="OrthoDB" id="9805202at2"/>
<dbReference type="InterPro" id="IPR051395">
    <property type="entry name" value="Cytochrome_c_Peroxidase/MauG"/>
</dbReference>
<keyword evidence="7 9" id="KW-0408">Iron</keyword>
<dbReference type="Gene3D" id="1.10.760.10">
    <property type="entry name" value="Cytochrome c-like domain"/>
    <property type="match status" value="2"/>
</dbReference>
<dbReference type="InterPro" id="IPR009056">
    <property type="entry name" value="Cyt_c-like_dom"/>
</dbReference>
<feature type="binding site" description="covalent" evidence="8">
    <location>
        <position position="220"/>
    </location>
    <ligand>
        <name>heme c</name>
        <dbReference type="ChEBI" id="CHEBI:61717"/>
        <label>2</label>
    </ligand>
</feature>
<dbReference type="PROSITE" id="PS51007">
    <property type="entry name" value="CYTC"/>
    <property type="match status" value="2"/>
</dbReference>
<evidence type="ECO:0000256" key="2">
    <source>
        <dbReference type="ARBA" id="ARBA00022617"/>
    </source>
</evidence>
<keyword evidence="2 8" id="KW-0349">Heme</keyword>
<dbReference type="Pfam" id="PF03150">
    <property type="entry name" value="CCP_MauG"/>
    <property type="match status" value="1"/>
</dbReference>
<evidence type="ECO:0000256" key="7">
    <source>
        <dbReference type="ARBA" id="ARBA00023004"/>
    </source>
</evidence>
<feature type="binding site" description="covalent" evidence="8">
    <location>
        <position position="223"/>
    </location>
    <ligand>
        <name>heme c</name>
        <dbReference type="ChEBI" id="CHEBI:61717"/>
        <label>2</label>
    </ligand>
</feature>
<dbReference type="PIRSF" id="PIRSF000294">
    <property type="entry name" value="Cytochrome-c_peroxidase"/>
    <property type="match status" value="1"/>
</dbReference>
<organism evidence="11 12">
    <name type="scientific">Phaeocystidibacter marisrubri</name>
    <dbReference type="NCBI Taxonomy" id="1577780"/>
    <lineage>
        <taxon>Bacteria</taxon>
        <taxon>Pseudomonadati</taxon>
        <taxon>Bacteroidota</taxon>
        <taxon>Flavobacteriia</taxon>
        <taxon>Flavobacteriales</taxon>
        <taxon>Phaeocystidibacteraceae</taxon>
        <taxon>Phaeocystidibacter</taxon>
    </lineage>
</organism>
<keyword evidence="3 9" id="KW-0479">Metal-binding</keyword>
<feature type="binding site" description="axial binding residue" evidence="9">
    <location>
        <position position="78"/>
    </location>
    <ligand>
        <name>heme c</name>
        <dbReference type="ChEBI" id="CHEBI:61717"/>
        <label>1</label>
    </ligand>
    <ligandPart>
        <name>Fe</name>
        <dbReference type="ChEBI" id="CHEBI:18248"/>
    </ligandPart>
</feature>
<dbReference type="Proteomes" id="UP000484164">
    <property type="component" value="Unassembled WGS sequence"/>
</dbReference>
<evidence type="ECO:0000256" key="3">
    <source>
        <dbReference type="ARBA" id="ARBA00022723"/>
    </source>
</evidence>
<comment type="caution">
    <text evidence="11">The sequence shown here is derived from an EMBL/GenBank/DDBJ whole genome shotgun (WGS) entry which is preliminary data.</text>
</comment>
<dbReference type="PANTHER" id="PTHR30600:SF10">
    <property type="entry name" value="BLL6722 PROTEIN"/>
    <property type="match status" value="1"/>
</dbReference>
<comment type="PTM">
    <text evidence="8">Binds 2 heme groups per subunit.</text>
</comment>